<dbReference type="PRINTS" id="PR00791">
    <property type="entry name" value="PEPDIPTASEA"/>
</dbReference>
<dbReference type="InterPro" id="IPR001548">
    <property type="entry name" value="Peptidase_M2"/>
</dbReference>
<keyword evidence="6" id="KW-0862">Zinc</keyword>
<evidence type="ECO:0000256" key="1">
    <source>
        <dbReference type="ARBA" id="ARBA00008139"/>
    </source>
</evidence>
<keyword evidence="6" id="KW-0479">Metal-binding</keyword>
<comment type="cofactor">
    <cofactor evidence="6">
        <name>Zn(2+)</name>
        <dbReference type="ChEBI" id="CHEBI:29105"/>
    </cofactor>
    <text evidence="6">Binds 1 zinc ion per subunit.</text>
</comment>
<dbReference type="EC" id="3.4.-.-" evidence="6"/>
<dbReference type="PROSITE" id="PS52011">
    <property type="entry name" value="PEPTIDASE_M2"/>
    <property type="match status" value="1"/>
</dbReference>
<evidence type="ECO:0000313" key="8">
    <source>
        <dbReference type="Proteomes" id="UP001652680"/>
    </source>
</evidence>
<comment type="caution">
    <text evidence="5">Lacks conserved residue(s) required for the propagation of feature annotation.</text>
</comment>
<proteinExistence type="inferred from homology"/>
<dbReference type="EnsemblMetazoa" id="XM_017128377.2">
    <property type="protein sequence ID" value="XP_016983866.2"/>
    <property type="gene ID" value="LOC108047946"/>
</dbReference>
<dbReference type="PANTHER" id="PTHR10514">
    <property type="entry name" value="ANGIOTENSIN-CONVERTING ENZYME"/>
    <property type="match status" value="1"/>
</dbReference>
<keyword evidence="3 5" id="KW-1015">Disulfide bond</keyword>
<evidence type="ECO:0000256" key="4">
    <source>
        <dbReference type="ARBA" id="ARBA00023180"/>
    </source>
</evidence>
<keyword evidence="6" id="KW-0645">Protease</keyword>
<dbReference type="Proteomes" id="UP001652680">
    <property type="component" value="Unassembled WGS sequence"/>
</dbReference>
<keyword evidence="4 6" id="KW-0325">Glycoprotein</keyword>
<dbReference type="PANTHER" id="PTHR10514:SF27">
    <property type="entry name" value="ANGIOTENSIN-CONVERTING ENZYME"/>
    <property type="match status" value="1"/>
</dbReference>
<keyword evidence="8" id="KW-1185">Reference proteome</keyword>
<name>A0ABM5HQG3_DRORH</name>
<keyword evidence="6" id="KW-0482">Metalloprotease</keyword>
<dbReference type="RefSeq" id="XP_016983866.2">
    <property type="nucleotide sequence ID" value="XM_017128377.2"/>
</dbReference>
<keyword evidence="6" id="KW-0378">Hydrolase</keyword>
<evidence type="ECO:0000256" key="3">
    <source>
        <dbReference type="ARBA" id="ARBA00023157"/>
    </source>
</evidence>
<evidence type="ECO:0000256" key="6">
    <source>
        <dbReference type="RuleBase" id="RU361144"/>
    </source>
</evidence>
<evidence type="ECO:0000256" key="5">
    <source>
        <dbReference type="PROSITE-ProRule" id="PRU01355"/>
    </source>
</evidence>
<dbReference type="CDD" id="cd06461">
    <property type="entry name" value="M2_ACE"/>
    <property type="match status" value="1"/>
</dbReference>
<dbReference type="GeneID" id="108047946"/>
<keyword evidence="2" id="KW-0732">Signal</keyword>
<keyword evidence="6" id="KW-0121">Carboxypeptidase</keyword>
<reference evidence="7" key="2">
    <citation type="submission" date="2025-05" db="UniProtKB">
        <authorList>
            <consortium name="EnsemblMetazoa"/>
        </authorList>
    </citation>
    <scope>IDENTIFICATION</scope>
</reference>
<comment type="similarity">
    <text evidence="1 5 6">Belongs to the peptidase M2 family.</text>
</comment>
<feature type="disulfide bond" evidence="5">
    <location>
        <begin position="621"/>
        <end position="639"/>
    </location>
</feature>
<reference evidence="8" key="1">
    <citation type="journal article" date="2021" name="Elife">
        <title>Highly contiguous assemblies of 101 drosophilid genomes.</title>
        <authorList>
            <person name="Kim B.Y."/>
            <person name="Wang J.R."/>
            <person name="Miller D.E."/>
            <person name="Barmina O."/>
            <person name="Delaney E."/>
            <person name="Thompson A."/>
            <person name="Comeault A.A."/>
            <person name="Peede D."/>
            <person name="D'Agostino E.R."/>
            <person name="Pelaez J."/>
            <person name="Aguilar J.M."/>
            <person name="Haji D."/>
            <person name="Matsunaga T."/>
            <person name="Armstrong E.E."/>
            <person name="Zych M."/>
            <person name="Ogawa Y."/>
            <person name="Stamenkovic-Radak M."/>
            <person name="Jelic M."/>
            <person name="Veselinovic M.S."/>
            <person name="Tanaskovic M."/>
            <person name="Eric P."/>
            <person name="Gao J.J."/>
            <person name="Katoh T.K."/>
            <person name="Toda M.J."/>
            <person name="Watabe H."/>
            <person name="Watada M."/>
            <person name="Davis J.S."/>
            <person name="Moyle L.C."/>
            <person name="Manoli G."/>
            <person name="Bertolini E."/>
            <person name="Kostal V."/>
            <person name="Hawley R.S."/>
            <person name="Takahashi A."/>
            <person name="Jones C.D."/>
            <person name="Price D.K."/>
            <person name="Whiteman N."/>
            <person name="Kopp A."/>
            <person name="Matute D.R."/>
            <person name="Petrov D.A."/>
        </authorList>
    </citation>
    <scope>NUCLEOTIDE SEQUENCE [LARGE SCALE GENOMIC DNA]</scope>
</reference>
<dbReference type="Pfam" id="PF01401">
    <property type="entry name" value="Peptidase_M2"/>
    <property type="match status" value="1"/>
</dbReference>
<evidence type="ECO:0000313" key="7">
    <source>
        <dbReference type="EnsemblMetazoa" id="XP_016983866.2"/>
    </source>
</evidence>
<accession>A0ABM5HQG3</accession>
<evidence type="ECO:0000256" key="2">
    <source>
        <dbReference type="ARBA" id="ARBA00022729"/>
    </source>
</evidence>
<dbReference type="SUPFAM" id="SSF55486">
    <property type="entry name" value="Metalloproteases ('zincins'), catalytic domain"/>
    <property type="match status" value="1"/>
</dbReference>
<protein>
    <recommendedName>
        <fullName evidence="6">Angiotensin-converting enzyme</fullName>
        <ecNumber evidence="6">3.4.-.-</ecNumber>
    </recommendedName>
</protein>
<sequence length="714" mass="82715">MSEPARDVYATLAREIASWGSFVSQWQISSELRPQSDKLATRLEAQFYSRFRPSRKQSPSRIYKHPDKLIEAKRKPPQAIMRLSLLGVPFLILLLISSGDCLSRSNHTAGNEVSTKRILDMATSRMRNIWSLQRRIFLQLTAKGKSPLGGQVLNAKQEVEAETYRLLYDLAANLSVVPVAQLDDPLMRRRVQRMAKLQLQGLRPKDYEQAKDLLRQTHSFVSGQLVCQQEDCSAHGPLAMYPQIVNKNMRTKLYEDLFANWFAWRKAVNEKETAKSTFIDYVRLLRIAATYNGHVTPSRTWYLNYDTENFQAELEAVVWEIMPLYRELHAYLRHEVQSTYPKADTKSDGAISAPIMDQILSQDWYPHQFFRTPHQGKQHQLPSVHRRLEEVLVTPVKINRKAAEFFESLGLNVLTENFYDLYSRRMKDDEGGPDCKSQVYYFPPDVALRYCPKLDYKKLMQTHGTMAELQYYLYKEQLPFGLDTEPCPGFGAAMAETVVLASGTARHLHRLHILLNDSLTEQQSLNRLFRMGVHTLIAVPQYFINDKFLVDVMDGRIGVKDYNCAYWGLQDKFAGVQPPSQRNNKDFDLDFKFYRGMNPETSNTKKFIAEILGFQFYRSFCLASGQYKPGDPKFPLHNCDFYDSKEAGKKMRDMMQLGATRHWRDVMEIATGERKLSGRGILEYFAPLFTWLKERNKQLDIEPGWDADELCRRD</sequence>
<organism evidence="7 8">
    <name type="scientific">Drosophila rhopaloa</name>
    <name type="common">Fruit fly</name>
    <dbReference type="NCBI Taxonomy" id="1041015"/>
    <lineage>
        <taxon>Eukaryota</taxon>
        <taxon>Metazoa</taxon>
        <taxon>Ecdysozoa</taxon>
        <taxon>Arthropoda</taxon>
        <taxon>Hexapoda</taxon>
        <taxon>Insecta</taxon>
        <taxon>Pterygota</taxon>
        <taxon>Neoptera</taxon>
        <taxon>Endopterygota</taxon>
        <taxon>Diptera</taxon>
        <taxon>Brachycera</taxon>
        <taxon>Muscomorpha</taxon>
        <taxon>Ephydroidea</taxon>
        <taxon>Drosophilidae</taxon>
        <taxon>Drosophila</taxon>
        <taxon>Sophophora</taxon>
    </lineage>
</organism>